<dbReference type="AlphaFoldDB" id="A0A1M6MIJ5"/>
<gene>
    <name evidence="2" type="ORF">SAMN02745219_03447</name>
</gene>
<dbReference type="SUPFAM" id="SSF55729">
    <property type="entry name" value="Acyl-CoA N-acyltransferases (Nat)"/>
    <property type="match status" value="1"/>
</dbReference>
<dbReference type="InterPro" id="IPR000182">
    <property type="entry name" value="GNAT_dom"/>
</dbReference>
<keyword evidence="3" id="KW-1185">Reference proteome</keyword>
<dbReference type="PANTHER" id="PTHR41700:SF1">
    <property type="entry name" value="N-ACETYLTRANSFERASE DOMAIN-CONTAINING PROTEIN"/>
    <property type="match status" value="1"/>
</dbReference>
<protein>
    <submittedName>
        <fullName evidence="2">Predicted acetyltransferase, GNAT superfamily</fullName>
    </submittedName>
</protein>
<reference evidence="3" key="1">
    <citation type="submission" date="2016-11" db="EMBL/GenBank/DDBJ databases">
        <authorList>
            <person name="Varghese N."/>
            <person name="Submissions S."/>
        </authorList>
    </citation>
    <scope>NUCLEOTIDE SEQUENCE [LARGE SCALE GENOMIC DNA]</scope>
    <source>
        <strain evidence="3">DSM 16057</strain>
    </source>
</reference>
<dbReference type="Gene3D" id="3.40.630.30">
    <property type="match status" value="1"/>
</dbReference>
<feature type="domain" description="N-acetyltransferase" evidence="1">
    <location>
        <begin position="5"/>
        <end position="149"/>
    </location>
</feature>
<dbReference type="STRING" id="1121432.SAMN02745219_03447"/>
<dbReference type="OrthoDB" id="9797990at2"/>
<organism evidence="2 3">
    <name type="scientific">Desulfofundulus thermosubterraneus DSM 16057</name>
    <dbReference type="NCBI Taxonomy" id="1121432"/>
    <lineage>
        <taxon>Bacteria</taxon>
        <taxon>Bacillati</taxon>
        <taxon>Bacillota</taxon>
        <taxon>Clostridia</taxon>
        <taxon>Eubacteriales</taxon>
        <taxon>Peptococcaceae</taxon>
        <taxon>Desulfofundulus</taxon>
    </lineage>
</organism>
<dbReference type="Pfam" id="PF00583">
    <property type="entry name" value="Acetyltransf_1"/>
    <property type="match status" value="1"/>
</dbReference>
<sequence length="277" mass="31456">MQEDIVLRHLKTIPEMRSMQEVEQSVWKMESPVPIHQTLTVAKNGGILIGAFHGEEMVGMLYSFPGFLNGQVYLCSHMMGIKSGWRHRGIGERLKRAQAEAALAHGYRLITWTYDPLETANGYLNVGKLGVVCSTYIEDCYGDMPDQLNQGLPSDRFQVEWWIDQDRPPLPQGDEQDLLRWQLTAGGLPQPVQVVDNIPDAQILSVAVPAYFQDIKQKDMELAKAWRQATRQVFTRSFAAGWAVAGFRCHRGEPVHEYLLVQRRLLSLPQAPWQKGE</sequence>
<evidence type="ECO:0000259" key="1">
    <source>
        <dbReference type="PROSITE" id="PS51186"/>
    </source>
</evidence>
<keyword evidence="2" id="KW-0808">Transferase</keyword>
<dbReference type="GO" id="GO:0016747">
    <property type="term" value="F:acyltransferase activity, transferring groups other than amino-acyl groups"/>
    <property type="evidence" value="ECO:0007669"/>
    <property type="project" value="InterPro"/>
</dbReference>
<dbReference type="Proteomes" id="UP000184529">
    <property type="component" value="Unassembled WGS sequence"/>
</dbReference>
<dbReference type="EMBL" id="FQZM01000071">
    <property type="protein sequence ID" value="SHJ83292.1"/>
    <property type="molecule type" value="Genomic_DNA"/>
</dbReference>
<dbReference type="InterPro" id="IPR038764">
    <property type="entry name" value="GNAT_N_AcTrfase_prd"/>
</dbReference>
<dbReference type="RefSeq" id="WP_072871512.1">
    <property type="nucleotide sequence ID" value="NZ_FQZM01000071.1"/>
</dbReference>
<dbReference type="PROSITE" id="PS51186">
    <property type="entry name" value="GNAT"/>
    <property type="match status" value="1"/>
</dbReference>
<dbReference type="PANTHER" id="PTHR41700">
    <property type="entry name" value="GCN5-RELATED N-ACETYLTRANSFERASE"/>
    <property type="match status" value="1"/>
</dbReference>
<evidence type="ECO:0000313" key="3">
    <source>
        <dbReference type="Proteomes" id="UP000184529"/>
    </source>
</evidence>
<dbReference type="CDD" id="cd04301">
    <property type="entry name" value="NAT_SF"/>
    <property type="match status" value="1"/>
</dbReference>
<accession>A0A1M6MIJ5</accession>
<evidence type="ECO:0000313" key="2">
    <source>
        <dbReference type="EMBL" id="SHJ83292.1"/>
    </source>
</evidence>
<name>A0A1M6MIJ5_9FIRM</name>
<dbReference type="InterPro" id="IPR016181">
    <property type="entry name" value="Acyl_CoA_acyltransferase"/>
</dbReference>
<proteinExistence type="predicted"/>